<name>A0A645IRH4_9ZZZZ</name>
<accession>A0A645IRH4</accession>
<dbReference type="AlphaFoldDB" id="A0A645IRH4"/>
<sequence>MGAPELPLYVGDYEAATEAVEAEYANLPVANYKLFLDAVSSGKVGLQPEPLVAGQDFYSAMGTVLSTVVTDQNADVAATLKQAADTFQSNVLDQLK</sequence>
<proteinExistence type="predicted"/>
<evidence type="ECO:0000313" key="1">
    <source>
        <dbReference type="EMBL" id="MPN53971.1"/>
    </source>
</evidence>
<comment type="caution">
    <text evidence="1">The sequence shown here is derived from an EMBL/GenBank/DDBJ whole genome shotgun (WGS) entry which is preliminary data.</text>
</comment>
<gene>
    <name evidence="1" type="ORF">SDC9_201640</name>
</gene>
<organism evidence="1">
    <name type="scientific">bioreactor metagenome</name>
    <dbReference type="NCBI Taxonomy" id="1076179"/>
    <lineage>
        <taxon>unclassified sequences</taxon>
        <taxon>metagenomes</taxon>
        <taxon>ecological metagenomes</taxon>
    </lineage>
</organism>
<dbReference type="EMBL" id="VSSQ01121691">
    <property type="protein sequence ID" value="MPN53971.1"/>
    <property type="molecule type" value="Genomic_DNA"/>
</dbReference>
<protein>
    <submittedName>
        <fullName evidence="1">Uncharacterized protein</fullName>
    </submittedName>
</protein>
<reference evidence="1" key="1">
    <citation type="submission" date="2019-08" db="EMBL/GenBank/DDBJ databases">
        <authorList>
            <person name="Kucharzyk K."/>
            <person name="Murdoch R.W."/>
            <person name="Higgins S."/>
            <person name="Loffler F."/>
        </authorList>
    </citation>
    <scope>NUCLEOTIDE SEQUENCE</scope>
</reference>